<dbReference type="NCBIfam" id="NF041390">
    <property type="entry name" value="TadE_Rv3655c"/>
    <property type="match status" value="1"/>
</dbReference>
<dbReference type="Proteomes" id="UP000560069">
    <property type="component" value="Unassembled WGS sequence"/>
</dbReference>
<feature type="domain" description="TadE-like" evidence="1">
    <location>
        <begin position="8"/>
        <end position="50"/>
    </location>
</feature>
<keyword evidence="3" id="KW-1185">Reference proteome</keyword>
<organism evidence="2 3">
    <name type="scientific">Nesterenkonia sandarakina</name>
    <dbReference type="NCBI Taxonomy" id="272918"/>
    <lineage>
        <taxon>Bacteria</taxon>
        <taxon>Bacillati</taxon>
        <taxon>Actinomycetota</taxon>
        <taxon>Actinomycetes</taxon>
        <taxon>Micrococcales</taxon>
        <taxon>Micrococcaceae</taxon>
        <taxon>Nesterenkonia</taxon>
    </lineage>
</organism>
<evidence type="ECO:0000313" key="3">
    <source>
        <dbReference type="Proteomes" id="UP000560069"/>
    </source>
</evidence>
<evidence type="ECO:0000313" key="2">
    <source>
        <dbReference type="EMBL" id="NYJ16107.1"/>
    </source>
</evidence>
<dbReference type="InterPro" id="IPR012495">
    <property type="entry name" value="TadE-like_dom"/>
</dbReference>
<proteinExistence type="predicted"/>
<dbReference type="Pfam" id="PF07811">
    <property type="entry name" value="TadE"/>
    <property type="match status" value="1"/>
</dbReference>
<evidence type="ECO:0000259" key="1">
    <source>
        <dbReference type="Pfam" id="PF07811"/>
    </source>
</evidence>
<sequence length="116" mass="12046">MRSPSERGSISAEFALALPSVVLVLLLVLSLGLHGATQVSLEAGAGAAARELARGQGPEAAQRTARRIAGEEVSFALGHDQDYVTVSLTRPVRILGGIEVAMTQDAQATARVETLP</sequence>
<dbReference type="AlphaFoldDB" id="A0A7Z0E6S9"/>
<accession>A0A7Z0E6S9</accession>
<reference evidence="2 3" key="1">
    <citation type="submission" date="2020-07" db="EMBL/GenBank/DDBJ databases">
        <title>Sequencing the genomes of 1000 actinobacteria strains.</title>
        <authorList>
            <person name="Klenk H.-P."/>
        </authorList>
    </citation>
    <scope>NUCLEOTIDE SEQUENCE [LARGE SCALE GENOMIC DNA]</scope>
    <source>
        <strain evidence="2 3">DSM 15664</strain>
    </source>
</reference>
<protein>
    <recommendedName>
        <fullName evidence="1">TadE-like domain-containing protein</fullName>
    </recommendedName>
</protein>
<dbReference type="EMBL" id="JACCFQ010000001">
    <property type="protein sequence ID" value="NYJ16107.1"/>
    <property type="molecule type" value="Genomic_DNA"/>
</dbReference>
<name>A0A7Z0E6S9_9MICC</name>
<dbReference type="RefSeq" id="WP_179441113.1">
    <property type="nucleotide sequence ID" value="NZ_BAAALK010000006.1"/>
</dbReference>
<gene>
    <name evidence="2" type="ORF">HNR11_000641</name>
</gene>
<dbReference type="InterPro" id="IPR049790">
    <property type="entry name" value="Rv3655c/TadE"/>
</dbReference>
<comment type="caution">
    <text evidence="2">The sequence shown here is derived from an EMBL/GenBank/DDBJ whole genome shotgun (WGS) entry which is preliminary data.</text>
</comment>